<evidence type="ECO:0000313" key="2">
    <source>
        <dbReference type="Proteomes" id="UP000664032"/>
    </source>
</evidence>
<protein>
    <submittedName>
        <fullName evidence="1">Uncharacterized protein</fullName>
    </submittedName>
</protein>
<accession>A0ACB8GLC2</accession>
<proteinExistence type="predicted"/>
<sequence length="497" mass="52391">MPSATDAAKTLIPHGPFQYPPTQGPKHTTSRLAAPLKPITSSSAKGRHYRILPLDKQGCAGSGAPFTTQRNATQRSAPDRGGGTAQVYPTFVSPSFCIRCSGAGYNTMHLLPFALIAAQVAATLARPLEARHRAFNAVKNGATKTKALTSAAASPSATAPPANAEGDKNELEIEGKFGTAVALGGGDIKTDVLFPKGTVGVFEVEFQDKNANTVTVTENKTPGFAPAGFKFLDPSSYKVALGKSADNLTLQKIDFIFDAILPALKDVDTSKSRVGKLCTETNTFVISEALGEEEFEVEENEVTLTVKSLNGEWAVFIPTAQAATGDAKEEKDETIIESTFDKATATPAGNKKTDILFPANAAGQFEVEVNATAANAITVKTNPNPVAPPKGFLFVDPVSYQISTSSKTSTATDKVKVDYFFSAAVRAAADIKQGVIGKLDAASGQFVVDVKALGAGFEFEVEDEENEWTLTVPDLNGEWAILIPQAAVLKGPTTLTI</sequence>
<gene>
    <name evidence="1" type="ORF">JR316_0011916</name>
</gene>
<organism evidence="1 2">
    <name type="scientific">Psilocybe cubensis</name>
    <name type="common">Psychedelic mushroom</name>
    <name type="synonym">Stropharia cubensis</name>
    <dbReference type="NCBI Taxonomy" id="181762"/>
    <lineage>
        <taxon>Eukaryota</taxon>
        <taxon>Fungi</taxon>
        <taxon>Dikarya</taxon>
        <taxon>Basidiomycota</taxon>
        <taxon>Agaricomycotina</taxon>
        <taxon>Agaricomycetes</taxon>
        <taxon>Agaricomycetidae</taxon>
        <taxon>Agaricales</taxon>
        <taxon>Agaricineae</taxon>
        <taxon>Strophariaceae</taxon>
        <taxon>Psilocybe</taxon>
    </lineage>
</organism>
<dbReference type="EMBL" id="JAFIQS020000011">
    <property type="protein sequence ID" value="KAH9476341.1"/>
    <property type="molecule type" value="Genomic_DNA"/>
</dbReference>
<keyword evidence="2" id="KW-1185">Reference proteome</keyword>
<reference evidence="1" key="1">
    <citation type="submission" date="2021-10" db="EMBL/GenBank/DDBJ databases">
        <title>Psilocybe cubensis genome.</title>
        <authorList>
            <person name="Mckernan K.J."/>
            <person name="Crawford S."/>
            <person name="Trippe A."/>
            <person name="Kane L.T."/>
            <person name="Mclaughlin S."/>
        </authorList>
    </citation>
    <scope>NUCLEOTIDE SEQUENCE</scope>
    <source>
        <strain evidence="1">MGC-MH-2018</strain>
    </source>
</reference>
<comment type="caution">
    <text evidence="1">The sequence shown here is derived from an EMBL/GenBank/DDBJ whole genome shotgun (WGS) entry which is preliminary data.</text>
</comment>
<name>A0ACB8GLC2_PSICU</name>
<evidence type="ECO:0000313" key="1">
    <source>
        <dbReference type="EMBL" id="KAH9476341.1"/>
    </source>
</evidence>
<dbReference type="Proteomes" id="UP000664032">
    <property type="component" value="Unassembled WGS sequence"/>
</dbReference>